<feature type="region of interest" description="Disordered" evidence="2">
    <location>
        <begin position="1"/>
        <end position="30"/>
    </location>
</feature>
<protein>
    <submittedName>
        <fullName evidence="4">Flagellar biosynthetic protein FlhB</fullName>
    </submittedName>
</protein>
<accession>A0A2T0X2N5</accession>
<feature type="region of interest" description="Disordered" evidence="2">
    <location>
        <begin position="213"/>
        <end position="241"/>
    </location>
</feature>
<feature type="compositionally biased region" description="Basic and acidic residues" evidence="2">
    <location>
        <begin position="217"/>
        <end position="234"/>
    </location>
</feature>
<dbReference type="PANTHER" id="PTHR30531:SF12">
    <property type="entry name" value="FLAGELLAR BIOSYNTHETIC PROTEIN FLHB"/>
    <property type="match status" value="1"/>
</dbReference>
<feature type="transmembrane region" description="Helical" evidence="3">
    <location>
        <begin position="87"/>
        <end position="111"/>
    </location>
</feature>
<keyword evidence="4" id="KW-0969">Cilium</keyword>
<feature type="transmembrane region" description="Helical" evidence="3">
    <location>
        <begin position="177"/>
        <end position="205"/>
    </location>
</feature>
<dbReference type="PRINTS" id="PR00950">
    <property type="entry name" value="TYPE3IMSPROT"/>
</dbReference>
<keyword evidence="4" id="KW-0282">Flagellum</keyword>
<dbReference type="AlphaFoldDB" id="A0A2T0X2N5"/>
<dbReference type="Gene3D" id="3.40.1690.10">
    <property type="entry name" value="secretion proteins EscU"/>
    <property type="match status" value="1"/>
</dbReference>
<dbReference type="GO" id="GO:0009306">
    <property type="term" value="P:protein secretion"/>
    <property type="evidence" value="ECO:0007669"/>
    <property type="project" value="InterPro"/>
</dbReference>
<dbReference type="RefSeq" id="WP_106160818.1">
    <property type="nucleotide sequence ID" value="NZ_PVTT01000002.1"/>
</dbReference>
<feature type="transmembrane region" description="Helical" evidence="3">
    <location>
        <begin position="64"/>
        <end position="81"/>
    </location>
</feature>
<evidence type="ECO:0000256" key="2">
    <source>
        <dbReference type="SAM" id="MobiDB-lite"/>
    </source>
</evidence>
<name>A0A2T0X2N5_9RHOB</name>
<sequence length="348" mass="35940">MSGEEDQGERNEEASAKKLEDARRKGEGPKSQDLLTALSYAGAAAFLALAGPSAFLATGERLAGLLRLAGAGGVPSFAQVVGTAGPLAGLVAAPAALVVAGLAAQGTVVLAPGKLAPRASKVSPLAQAKQKFGPSGLFEFAKSAAKLGLLCGVLVIIGLRELDRIAGMPALPDRAAIAASFGPAAAMLGPVVALAAGVGAIDLIWQRFDHRRRNRMSRKEQTDEAKEAEGDPHLKSRRRARAEQIATTRMMADVPGADVVVMNPTHYAVALKWSRAPGSAPVCVAKGFDEVALRIRAAAEGAGVPVKVDPPLARGLHAAAEIGSEVPPETWRAVAALIRFADAMRRAR</sequence>
<gene>
    <name evidence="4" type="ORF">BCF33_2073</name>
</gene>
<comment type="similarity">
    <text evidence="1">Belongs to the type III secretion exporter family.</text>
</comment>
<feature type="transmembrane region" description="Helical" evidence="3">
    <location>
        <begin position="37"/>
        <end position="57"/>
    </location>
</feature>
<evidence type="ECO:0000313" key="4">
    <source>
        <dbReference type="EMBL" id="PRY93206.1"/>
    </source>
</evidence>
<evidence type="ECO:0000256" key="3">
    <source>
        <dbReference type="SAM" id="Phobius"/>
    </source>
</evidence>
<reference evidence="4 5" key="1">
    <citation type="submission" date="2018-03" db="EMBL/GenBank/DDBJ databases">
        <title>Genomic Encyclopedia of Archaeal and Bacterial Type Strains, Phase II (KMG-II): from individual species to whole genera.</title>
        <authorList>
            <person name="Goeker M."/>
        </authorList>
    </citation>
    <scope>NUCLEOTIDE SEQUENCE [LARGE SCALE GENOMIC DNA]</scope>
    <source>
        <strain evidence="4 5">DSM 29318</strain>
    </source>
</reference>
<keyword evidence="5" id="KW-1185">Reference proteome</keyword>
<dbReference type="Proteomes" id="UP000238801">
    <property type="component" value="Unassembled WGS sequence"/>
</dbReference>
<evidence type="ECO:0000313" key="5">
    <source>
        <dbReference type="Proteomes" id="UP000238801"/>
    </source>
</evidence>
<dbReference type="SUPFAM" id="SSF160544">
    <property type="entry name" value="EscU C-terminal domain-like"/>
    <property type="match status" value="1"/>
</dbReference>
<keyword evidence="3" id="KW-0812">Transmembrane</keyword>
<keyword evidence="3" id="KW-0472">Membrane</keyword>
<keyword evidence="4" id="KW-0966">Cell projection</keyword>
<proteinExistence type="inferred from homology"/>
<dbReference type="Pfam" id="PF01312">
    <property type="entry name" value="Bac_export_2"/>
    <property type="match status" value="1"/>
</dbReference>
<dbReference type="GO" id="GO:0005886">
    <property type="term" value="C:plasma membrane"/>
    <property type="evidence" value="ECO:0007669"/>
    <property type="project" value="TreeGrafter"/>
</dbReference>
<organism evidence="4 5">
    <name type="scientific">Hasllibacter halocynthiae</name>
    <dbReference type="NCBI Taxonomy" id="595589"/>
    <lineage>
        <taxon>Bacteria</taxon>
        <taxon>Pseudomonadati</taxon>
        <taxon>Pseudomonadota</taxon>
        <taxon>Alphaproteobacteria</taxon>
        <taxon>Rhodobacterales</taxon>
        <taxon>Roseobacteraceae</taxon>
        <taxon>Hasllibacter</taxon>
    </lineage>
</organism>
<keyword evidence="3" id="KW-1133">Transmembrane helix</keyword>
<comment type="caution">
    <text evidence="4">The sequence shown here is derived from an EMBL/GenBank/DDBJ whole genome shotgun (WGS) entry which is preliminary data.</text>
</comment>
<dbReference type="EMBL" id="PVTT01000002">
    <property type="protein sequence ID" value="PRY93206.1"/>
    <property type="molecule type" value="Genomic_DNA"/>
</dbReference>
<evidence type="ECO:0000256" key="1">
    <source>
        <dbReference type="ARBA" id="ARBA00010690"/>
    </source>
</evidence>
<dbReference type="InterPro" id="IPR029025">
    <property type="entry name" value="T3SS_substrate_exporter_C"/>
</dbReference>
<dbReference type="PANTHER" id="PTHR30531">
    <property type="entry name" value="FLAGELLAR BIOSYNTHETIC PROTEIN FLHB"/>
    <property type="match status" value="1"/>
</dbReference>
<dbReference type="OrthoDB" id="9807950at2"/>
<feature type="compositionally biased region" description="Basic and acidic residues" evidence="2">
    <location>
        <begin position="8"/>
        <end position="30"/>
    </location>
</feature>
<feature type="transmembrane region" description="Helical" evidence="3">
    <location>
        <begin position="137"/>
        <end position="157"/>
    </location>
</feature>
<dbReference type="InterPro" id="IPR006135">
    <property type="entry name" value="T3SS_substrate_exporter"/>
</dbReference>